<dbReference type="InterPro" id="IPR036400">
    <property type="entry name" value="Cyt_B5-like_heme/steroid_sf"/>
</dbReference>
<dbReference type="SUPFAM" id="SSF55856">
    <property type="entry name" value="Cytochrome b5-like heme/steroid binding domain"/>
    <property type="match status" value="1"/>
</dbReference>
<accession>A0ABM3LNE9</accession>
<feature type="transmembrane region" description="Helical" evidence="4">
    <location>
        <begin position="257"/>
        <end position="277"/>
    </location>
</feature>
<dbReference type="PROSITE" id="PS50255">
    <property type="entry name" value="CYTOCHROME_B5_2"/>
    <property type="match status" value="1"/>
</dbReference>
<dbReference type="Proteomes" id="UP001652582">
    <property type="component" value="Chromosome 12"/>
</dbReference>
<dbReference type="InterPro" id="IPR053100">
    <property type="entry name" value="Cytochrome_b5-related"/>
</dbReference>
<name>A0ABM3LNE9_BICAN</name>
<evidence type="ECO:0000256" key="4">
    <source>
        <dbReference type="RuleBase" id="RU362121"/>
    </source>
</evidence>
<keyword evidence="4" id="KW-0812">Transmembrane</keyword>
<evidence type="ECO:0000256" key="1">
    <source>
        <dbReference type="ARBA" id="ARBA00022617"/>
    </source>
</evidence>
<keyword evidence="4" id="KW-1133">Transmembrane helix</keyword>
<keyword evidence="3 4" id="KW-0408">Iron</keyword>
<dbReference type="Gene3D" id="3.10.120.10">
    <property type="entry name" value="Cytochrome b5-like heme/steroid binding domain"/>
    <property type="match status" value="1"/>
</dbReference>
<proteinExistence type="inferred from homology"/>
<evidence type="ECO:0000256" key="2">
    <source>
        <dbReference type="ARBA" id="ARBA00022723"/>
    </source>
</evidence>
<evidence type="ECO:0000313" key="7">
    <source>
        <dbReference type="RefSeq" id="XP_052740595.1"/>
    </source>
</evidence>
<keyword evidence="4" id="KW-0472">Membrane</keyword>
<dbReference type="PANTHER" id="PTHR16740">
    <property type="entry name" value="CYTOCHROME B5-RELATED PROTEIN-RELATED"/>
    <property type="match status" value="1"/>
</dbReference>
<evidence type="ECO:0000313" key="6">
    <source>
        <dbReference type="Proteomes" id="UP001652582"/>
    </source>
</evidence>
<reference evidence="7" key="1">
    <citation type="submission" date="2025-08" db="UniProtKB">
        <authorList>
            <consortium name="RefSeq"/>
        </authorList>
    </citation>
    <scope>IDENTIFICATION</scope>
</reference>
<dbReference type="Pfam" id="PF00173">
    <property type="entry name" value="Cyt-b5"/>
    <property type="match status" value="1"/>
</dbReference>
<keyword evidence="6" id="KW-1185">Reference proteome</keyword>
<comment type="caution">
    <text evidence="4">Lacks conserved residue(s) required for the propagation of feature annotation.</text>
</comment>
<feature type="domain" description="Cytochrome b5 heme-binding" evidence="5">
    <location>
        <begin position="52"/>
        <end position="115"/>
    </location>
</feature>
<dbReference type="PROSITE" id="PS00191">
    <property type="entry name" value="CYTOCHROME_B5_1"/>
    <property type="match status" value="1"/>
</dbReference>
<keyword evidence="2 4" id="KW-0479">Metal-binding</keyword>
<dbReference type="PANTHER" id="PTHR16740:SF1">
    <property type="entry name" value="CYTOCHROME B5-RELATED PROTEIN-RELATED"/>
    <property type="match status" value="1"/>
</dbReference>
<organism evidence="6 7">
    <name type="scientific">Bicyclus anynana</name>
    <name type="common">Squinting bush brown butterfly</name>
    <dbReference type="NCBI Taxonomy" id="110368"/>
    <lineage>
        <taxon>Eukaryota</taxon>
        <taxon>Metazoa</taxon>
        <taxon>Ecdysozoa</taxon>
        <taxon>Arthropoda</taxon>
        <taxon>Hexapoda</taxon>
        <taxon>Insecta</taxon>
        <taxon>Pterygota</taxon>
        <taxon>Neoptera</taxon>
        <taxon>Endopterygota</taxon>
        <taxon>Lepidoptera</taxon>
        <taxon>Glossata</taxon>
        <taxon>Ditrysia</taxon>
        <taxon>Papilionoidea</taxon>
        <taxon>Nymphalidae</taxon>
        <taxon>Satyrinae</taxon>
        <taxon>Satyrini</taxon>
        <taxon>Mycalesina</taxon>
        <taxon>Bicyclus</taxon>
    </lineage>
</organism>
<dbReference type="InterPro" id="IPR005804">
    <property type="entry name" value="FA_desaturase_dom"/>
</dbReference>
<gene>
    <name evidence="7" type="primary">LOC112049765</name>
</gene>
<protein>
    <submittedName>
        <fullName evidence="7">Cytochrome b5-related protein</fullName>
    </submittedName>
</protein>
<dbReference type="InterPro" id="IPR018506">
    <property type="entry name" value="Cyt_B5_heme-BS"/>
</dbReference>
<comment type="similarity">
    <text evidence="4">Belongs to the cytochrome b5 family.</text>
</comment>
<feature type="transmembrane region" description="Helical" evidence="4">
    <location>
        <begin position="176"/>
        <end position="201"/>
    </location>
</feature>
<feature type="transmembrane region" description="Helical" evidence="4">
    <location>
        <begin position="321"/>
        <end position="342"/>
    </location>
</feature>
<dbReference type="Pfam" id="PF00487">
    <property type="entry name" value="FA_desaturase"/>
    <property type="match status" value="1"/>
</dbReference>
<evidence type="ECO:0000259" key="5">
    <source>
        <dbReference type="PROSITE" id="PS50255"/>
    </source>
</evidence>
<dbReference type="RefSeq" id="XP_052740595.1">
    <property type="nucleotide sequence ID" value="XM_052884635.1"/>
</dbReference>
<sequence length="454" mass="53187">MAPKETDYLEIAHQRAIEKKTHVSFPQLKYPSLRDKGLRDPFQWLQGKSMDDGAEGLWRVHDGLYDLEEFMETHPGGYEWLELTKGTDITEAFESHHIRPIAEKMLPQFYVRDAKTPRNSPFTFKEDGFYRTLKTLVNEEIKKVPKDKLKNTDMVTDGLFVTLVVASTLSCWTTNYWLAVGSFIVASVSLAWLTVAAHNYIHRRTNWRMYYFNLSLWSFRDFRISHSLSHHLYPNTLMDLEISAFEPLIFWNPRRNVPFYANFAILFELLTFPLMFIANWIKRMLIIFFRDGNSSKNCVYWHDFLGFSLPLWMYIVSGANFYDVITTWLSIICGGSFVFYLIGSNAAHHHPDIFADGDQVSEPTIDWGMHELEAVMDRPSVNDSHFKVMVFFGHHALHHLFPTLDHAVLEYLYPVFLKQCEKYKANFRLMSQLELFIGQLKMTLKTEPKLLSER</sequence>
<dbReference type="GeneID" id="112049765"/>
<evidence type="ECO:0000256" key="3">
    <source>
        <dbReference type="ARBA" id="ARBA00023004"/>
    </source>
</evidence>
<dbReference type="SMART" id="SM01117">
    <property type="entry name" value="Cyt-b5"/>
    <property type="match status" value="1"/>
</dbReference>
<keyword evidence="1 4" id="KW-0349">Heme</keyword>
<dbReference type="InterPro" id="IPR001199">
    <property type="entry name" value="Cyt_B5-like_heme/steroid-bd"/>
</dbReference>